<dbReference type="Pfam" id="PF01544">
    <property type="entry name" value="CorA"/>
    <property type="match status" value="1"/>
</dbReference>
<name>A0A2P6N6H5_9EUKA</name>
<evidence type="ECO:0000256" key="6">
    <source>
        <dbReference type="SAM" id="Phobius"/>
    </source>
</evidence>
<dbReference type="GO" id="GO:0010961">
    <property type="term" value="P:intracellular magnesium ion homeostasis"/>
    <property type="evidence" value="ECO:0007669"/>
    <property type="project" value="TreeGrafter"/>
</dbReference>
<keyword evidence="8" id="KW-1185">Reference proteome</keyword>
<dbReference type="InterPro" id="IPR002523">
    <property type="entry name" value="MgTranspt_CorA/ZnTranspt_ZntB"/>
</dbReference>
<evidence type="ECO:0000256" key="3">
    <source>
        <dbReference type="ARBA" id="ARBA00022692"/>
    </source>
</evidence>
<evidence type="ECO:0000256" key="5">
    <source>
        <dbReference type="ARBA" id="ARBA00023136"/>
    </source>
</evidence>
<dbReference type="PANTHER" id="PTHR21535:SF51">
    <property type="entry name" value="MANGANESE RESISTANCE PROTEIN MNR2"/>
    <property type="match status" value="1"/>
</dbReference>
<comment type="similarity">
    <text evidence="2">Belongs to the CorA metal ion transporter (MIT) (TC 1.A.35) family.</text>
</comment>
<dbReference type="GO" id="GO:0016020">
    <property type="term" value="C:membrane"/>
    <property type="evidence" value="ECO:0007669"/>
    <property type="project" value="UniProtKB-SubCell"/>
</dbReference>
<dbReference type="PANTHER" id="PTHR21535">
    <property type="entry name" value="MAGNESIUM AND COBALT TRANSPORT PROTEIN/MITOCHONDRIAL IMPORT INNER MEMBRANE TRANSLOCASE SUBUNIT TIM8"/>
    <property type="match status" value="1"/>
</dbReference>
<dbReference type="EMBL" id="MDYQ01000180">
    <property type="protein sequence ID" value="PRP79549.1"/>
    <property type="molecule type" value="Genomic_DNA"/>
</dbReference>
<dbReference type="Proteomes" id="UP000241769">
    <property type="component" value="Unassembled WGS sequence"/>
</dbReference>
<dbReference type="FunCoup" id="A0A2P6N6H5">
    <property type="interactions" value="38"/>
</dbReference>
<proteinExistence type="inferred from homology"/>
<dbReference type="GO" id="GO:0015095">
    <property type="term" value="F:magnesium ion transmembrane transporter activity"/>
    <property type="evidence" value="ECO:0007669"/>
    <property type="project" value="InterPro"/>
</dbReference>
<evidence type="ECO:0008006" key="9">
    <source>
        <dbReference type="Google" id="ProtNLM"/>
    </source>
</evidence>
<dbReference type="InterPro" id="IPR045861">
    <property type="entry name" value="CorA_cytoplasmic_dom"/>
</dbReference>
<gene>
    <name evidence="7" type="ORF">PROFUN_12782</name>
</gene>
<keyword evidence="4 6" id="KW-1133">Transmembrane helix</keyword>
<reference evidence="7 8" key="1">
    <citation type="journal article" date="2018" name="Genome Biol. Evol.">
        <title>Multiple Roots of Fruiting Body Formation in Amoebozoa.</title>
        <authorList>
            <person name="Hillmann F."/>
            <person name="Forbes G."/>
            <person name="Novohradska S."/>
            <person name="Ferling I."/>
            <person name="Riege K."/>
            <person name="Groth M."/>
            <person name="Westermann M."/>
            <person name="Marz M."/>
            <person name="Spaller T."/>
            <person name="Winckler T."/>
            <person name="Schaap P."/>
            <person name="Glockner G."/>
        </authorList>
    </citation>
    <scope>NUCLEOTIDE SEQUENCE [LARGE SCALE GENOMIC DNA]</scope>
    <source>
        <strain evidence="7 8">Jena</strain>
    </source>
</reference>
<dbReference type="Gene3D" id="1.20.58.340">
    <property type="entry name" value="Magnesium transport protein CorA, transmembrane region"/>
    <property type="match status" value="2"/>
</dbReference>
<evidence type="ECO:0000256" key="2">
    <source>
        <dbReference type="ARBA" id="ARBA00009765"/>
    </source>
</evidence>
<feature type="transmembrane region" description="Helical" evidence="6">
    <location>
        <begin position="331"/>
        <end position="353"/>
    </location>
</feature>
<evidence type="ECO:0000256" key="1">
    <source>
        <dbReference type="ARBA" id="ARBA00004141"/>
    </source>
</evidence>
<evidence type="ECO:0000313" key="7">
    <source>
        <dbReference type="EMBL" id="PRP79549.1"/>
    </source>
</evidence>
<feature type="transmembrane region" description="Helical" evidence="6">
    <location>
        <begin position="300"/>
        <end position="319"/>
    </location>
</feature>
<keyword evidence="3 6" id="KW-0812">Transmembrane</keyword>
<dbReference type="InterPro" id="IPR045863">
    <property type="entry name" value="CorA_TM1_TM2"/>
</dbReference>
<dbReference type="AlphaFoldDB" id="A0A2P6N6H5"/>
<organism evidence="7 8">
    <name type="scientific">Planoprotostelium fungivorum</name>
    <dbReference type="NCBI Taxonomy" id="1890364"/>
    <lineage>
        <taxon>Eukaryota</taxon>
        <taxon>Amoebozoa</taxon>
        <taxon>Evosea</taxon>
        <taxon>Variosea</taxon>
        <taxon>Cavosteliida</taxon>
        <taxon>Cavosteliaceae</taxon>
        <taxon>Planoprotostelium</taxon>
    </lineage>
</organism>
<dbReference type="SUPFAM" id="SSF143865">
    <property type="entry name" value="CorA soluble domain-like"/>
    <property type="match status" value="1"/>
</dbReference>
<evidence type="ECO:0000313" key="8">
    <source>
        <dbReference type="Proteomes" id="UP000241769"/>
    </source>
</evidence>
<dbReference type="InterPro" id="IPR044089">
    <property type="entry name" value="Alr1-like"/>
</dbReference>
<dbReference type="CDD" id="cd12829">
    <property type="entry name" value="Alr1p-like"/>
    <property type="match status" value="1"/>
</dbReference>
<dbReference type="OrthoDB" id="29879at2759"/>
<comment type="caution">
    <text evidence="7">The sequence shown here is derived from an EMBL/GenBank/DDBJ whole genome shotgun (WGS) entry which is preliminary data.</text>
</comment>
<dbReference type="STRING" id="1890364.A0A2P6N6H5"/>
<dbReference type="SUPFAM" id="SSF144083">
    <property type="entry name" value="Magnesium transport protein CorA, transmembrane region"/>
    <property type="match status" value="1"/>
</dbReference>
<sequence>MEELHRSFARGTTLEQFSSLFRSGTVELEKTPSDSRENVIVSGEGKDEGFRTLSMREVIKLNPINRVEGVLWIDVVSPSQEDLNTLESLLSLHPLTVEDIREQSSEKIEIFDDYLYILVRELDTDSGSLAVASNINILLFPHAIVTVRFKDTEVMHKGILSGDRVLHSILDSIASQYTEYVDAIYLEAETLDELVLVFNSDVQNELLRRIGTARRLLTTLRTHIWSLKELLTNINVKKHPLIGKEMRIYLRDVLDHAIKMEEKLHNSKEMVNNLHSTYLARISVEVADYSNQVNKIVKKFGAVATIFIPLTLIAGLFGMNVKVPGRDDNTYTGFFIIIGGSLLFSIICLFIFIKAGWF</sequence>
<comment type="subcellular location">
    <subcellularLocation>
        <location evidence="1">Membrane</location>
        <topology evidence="1">Multi-pass membrane protein</topology>
    </subcellularLocation>
</comment>
<keyword evidence="5 6" id="KW-0472">Membrane</keyword>
<accession>A0A2P6N6H5</accession>
<dbReference type="InParanoid" id="A0A2P6N6H5"/>
<dbReference type="Gene3D" id="3.30.460.20">
    <property type="entry name" value="CorA soluble domain-like"/>
    <property type="match status" value="1"/>
</dbReference>
<evidence type="ECO:0000256" key="4">
    <source>
        <dbReference type="ARBA" id="ARBA00022989"/>
    </source>
</evidence>
<protein>
    <recommendedName>
        <fullName evidence="9">Magnesium transporter</fullName>
    </recommendedName>
</protein>